<dbReference type="InterPro" id="IPR006963">
    <property type="entry name" value="Mopterin_OxRdtase_4Fe-4S_dom"/>
</dbReference>
<dbReference type="AlphaFoldDB" id="A0A1I4K3B7"/>
<dbReference type="Pfam" id="PF13510">
    <property type="entry name" value="Fer2_4"/>
    <property type="match status" value="1"/>
</dbReference>
<dbReference type="Pfam" id="PF12838">
    <property type="entry name" value="Fer4_7"/>
    <property type="match status" value="1"/>
</dbReference>
<dbReference type="InterPro" id="IPR050123">
    <property type="entry name" value="Prok_molybdopt-oxidoreductase"/>
</dbReference>
<name>A0A1I4K3B7_9RHOB</name>
<sequence>MADGAHIEMVTFSLNGEDVTVPEGTTIWEAAHGRGLVIPHLCHKPAKGYRPDGNCRACMVEVEGERTLVASCIRPASEGMVVKSESDRAKKAREMVVELLAADQPEVKHDASSHFWEMAALNGVEESRFPAKAPESIPLLDASHVAMSVNLDACIHCNLCVRACREVQVNDVIGMGGRGSSAKIVFDQDDPMGNSTCVACGECVQACPTGALMPANVLDETGAGDSADYDREVDSVCPYCGVGCQIKFKVKDNKIKYVEGIDGPANENRLCVKGRFGFDYINHPHRLTKPLIRREDAPAKGLNVDPGNLMTHFREATWEEALDAAAGGLARLRDQKGPYVAGFGSAKCSNEEAYLFQKLIRQGFGHNNVDHCTRLCHASSVSALIENVGSGAVTATFNEIKNADVAIVIGCNPIENHPVAATYFKQFAKRGGKLIVMDPRGVGLGRFATHRLQFKAGGDVSMLNAIMHAIVEEELYDADYIAQFTENWEAMKEHLKGFSPEKMAPICGIEPDALRAAARTFAAGKAGMIFWGMGVSQHIHGTDNARCLINLALMTGNVGKPGAGLHPLRGQNNVQGASDAGLIPMFLPDYQSVMDDGVRSAFTEVWQSEDFSNEKGLTVVEIMHAIHDGDIRGMYILGENPAMSDPDVDHARAALAKLEHLVVQDIFLTETANYADVILPSSAWYEKSGTVTNTNRQVQMGRPVCTPPGEAKEDWWIEVELAKRLGLNWAYDHPSQVFAEMKLNMGSLDNITWERLERTAVTYPSLSPEDPGQPIVFGDGFPRAEGRASFRPADVIPPDETPDADYPMVLITGRQLEHWHTGSMTRRSKVLDAVEPEANCSMHPKTLSALGVAPGEYVELSTRRGTVTVMARADRAVAEDNVFLPFAYVEAAANILTNAALDPYGKIPEFKYSAVKVAKASAPVAAE</sequence>
<dbReference type="InterPro" id="IPR017896">
    <property type="entry name" value="4Fe4S_Fe-S-bd"/>
</dbReference>
<dbReference type="GO" id="GO:0046872">
    <property type="term" value="F:metal ion binding"/>
    <property type="evidence" value="ECO:0007669"/>
    <property type="project" value="UniProtKB-KW"/>
</dbReference>
<keyword evidence="4" id="KW-0677">Repeat</keyword>
<dbReference type="Gene3D" id="3.40.228.10">
    <property type="entry name" value="Dimethylsulfoxide Reductase, domain 2"/>
    <property type="match status" value="1"/>
</dbReference>
<dbReference type="InterPro" id="IPR009010">
    <property type="entry name" value="Asp_de-COase-like_dom_sf"/>
</dbReference>
<dbReference type="InterPro" id="IPR001041">
    <property type="entry name" value="2Fe-2S_ferredoxin-type"/>
</dbReference>
<dbReference type="InterPro" id="IPR041924">
    <property type="entry name" value="Formate_Dh-H_N"/>
</dbReference>
<evidence type="ECO:0000256" key="1">
    <source>
        <dbReference type="ARBA" id="ARBA00007023"/>
    </source>
</evidence>
<organism evidence="11 12">
    <name type="scientific">Shimia aestuarii</name>
    <dbReference type="NCBI Taxonomy" id="254406"/>
    <lineage>
        <taxon>Bacteria</taxon>
        <taxon>Pseudomonadati</taxon>
        <taxon>Pseudomonadota</taxon>
        <taxon>Alphaproteobacteria</taxon>
        <taxon>Rhodobacterales</taxon>
        <taxon>Roseobacteraceae</taxon>
    </lineage>
</organism>
<feature type="domain" description="4Fe-4S ferredoxin-type" evidence="9">
    <location>
        <begin position="145"/>
        <end position="175"/>
    </location>
</feature>
<dbReference type="PROSITE" id="PS51379">
    <property type="entry name" value="4FE4S_FER_2"/>
    <property type="match status" value="2"/>
</dbReference>
<dbReference type="STRING" id="254406.SAMN04488042_1011297"/>
<feature type="domain" description="2Fe-2S ferredoxin-type" evidence="8">
    <location>
        <begin position="8"/>
        <end position="88"/>
    </location>
</feature>
<dbReference type="SUPFAM" id="SSF53706">
    <property type="entry name" value="Formate dehydrogenase/DMSO reductase, domains 1-3"/>
    <property type="match status" value="1"/>
</dbReference>
<keyword evidence="5" id="KW-0560">Oxidoreductase</keyword>
<gene>
    <name evidence="11" type="ORF">SAMN04488042_1011297</name>
</gene>
<dbReference type="Pfam" id="PF00384">
    <property type="entry name" value="Molybdopterin"/>
    <property type="match status" value="1"/>
</dbReference>
<evidence type="ECO:0000256" key="5">
    <source>
        <dbReference type="ARBA" id="ARBA00023002"/>
    </source>
</evidence>
<dbReference type="CDD" id="cd00207">
    <property type="entry name" value="fer2"/>
    <property type="match status" value="1"/>
</dbReference>
<dbReference type="Gene3D" id="3.40.50.740">
    <property type="match status" value="1"/>
</dbReference>
<evidence type="ECO:0000313" key="12">
    <source>
        <dbReference type="Proteomes" id="UP000199144"/>
    </source>
</evidence>
<evidence type="ECO:0000256" key="6">
    <source>
        <dbReference type="ARBA" id="ARBA00023004"/>
    </source>
</evidence>
<dbReference type="PROSITE" id="PS00490">
    <property type="entry name" value="MOLYBDOPTERIN_PROK_2"/>
    <property type="match status" value="1"/>
</dbReference>
<dbReference type="GO" id="GO:0043546">
    <property type="term" value="F:molybdopterin cofactor binding"/>
    <property type="evidence" value="ECO:0007669"/>
    <property type="project" value="InterPro"/>
</dbReference>
<dbReference type="EMBL" id="FOTQ01000001">
    <property type="protein sequence ID" value="SFL73225.1"/>
    <property type="molecule type" value="Genomic_DNA"/>
</dbReference>
<evidence type="ECO:0000256" key="2">
    <source>
        <dbReference type="ARBA" id="ARBA00022485"/>
    </source>
</evidence>
<dbReference type="InterPro" id="IPR006656">
    <property type="entry name" value="Mopterin_OxRdtase"/>
</dbReference>
<dbReference type="GO" id="GO:0016020">
    <property type="term" value="C:membrane"/>
    <property type="evidence" value="ECO:0007669"/>
    <property type="project" value="TreeGrafter"/>
</dbReference>
<comment type="similarity">
    <text evidence="1">In the C-terminal section; belongs to the prokaryotic molybdopterin-containing oxidoreductase family.</text>
</comment>
<dbReference type="FunFam" id="3.30.70.20:FF:000035">
    <property type="entry name" value="Iron hydrogenase 1"/>
    <property type="match status" value="1"/>
</dbReference>
<dbReference type="PIRSF" id="PIRSF036643">
    <property type="entry name" value="FDH_alpha"/>
    <property type="match status" value="1"/>
</dbReference>
<protein>
    <submittedName>
        <fullName evidence="11">NAD-dependent formate dehydrogenase catalytic subunit /NAD-dependent formate dehydrogenase iron-sulfur protein</fullName>
    </submittedName>
</protein>
<dbReference type="InterPro" id="IPR006478">
    <property type="entry name" value="Formate_DH_asu"/>
</dbReference>
<evidence type="ECO:0000256" key="3">
    <source>
        <dbReference type="ARBA" id="ARBA00022723"/>
    </source>
</evidence>
<dbReference type="PANTHER" id="PTHR43105:SF14">
    <property type="entry name" value="FORMATE DEHYDROGENASE H"/>
    <property type="match status" value="1"/>
</dbReference>
<dbReference type="Pfam" id="PF04879">
    <property type="entry name" value="Molybdop_Fe4S4"/>
    <property type="match status" value="1"/>
</dbReference>
<dbReference type="PROSITE" id="PS00198">
    <property type="entry name" value="4FE4S_FER_1"/>
    <property type="match status" value="1"/>
</dbReference>
<feature type="domain" description="4Fe-4S Mo/W bis-MGD-type" evidence="10">
    <location>
        <begin position="230"/>
        <end position="285"/>
    </location>
</feature>
<dbReference type="Gene3D" id="2.20.25.90">
    <property type="entry name" value="ADC-like domains"/>
    <property type="match status" value="1"/>
</dbReference>
<keyword evidence="12" id="KW-1185">Reference proteome</keyword>
<dbReference type="InterPro" id="IPR041925">
    <property type="entry name" value="CT_Formate-Dh_H"/>
</dbReference>
<dbReference type="GO" id="GO:0008863">
    <property type="term" value="F:formate dehydrogenase (NAD+) activity"/>
    <property type="evidence" value="ECO:0007669"/>
    <property type="project" value="InterPro"/>
</dbReference>
<dbReference type="SUPFAM" id="SSF54862">
    <property type="entry name" value="4Fe-4S ferredoxins"/>
    <property type="match status" value="1"/>
</dbReference>
<dbReference type="NCBIfam" id="TIGR01591">
    <property type="entry name" value="Fdh-alpha"/>
    <property type="match status" value="1"/>
</dbReference>
<dbReference type="CDD" id="cd02790">
    <property type="entry name" value="MopB_CT_Formate-Dh_H"/>
    <property type="match status" value="1"/>
</dbReference>
<dbReference type="PROSITE" id="PS51085">
    <property type="entry name" value="2FE2S_FER_2"/>
    <property type="match status" value="1"/>
</dbReference>
<dbReference type="GO" id="GO:0022904">
    <property type="term" value="P:respiratory electron transport chain"/>
    <property type="evidence" value="ECO:0007669"/>
    <property type="project" value="TreeGrafter"/>
</dbReference>
<dbReference type="PANTHER" id="PTHR43105">
    <property type="entry name" value="RESPIRATORY NITRATE REDUCTASE"/>
    <property type="match status" value="1"/>
</dbReference>
<dbReference type="PROSITE" id="PS51669">
    <property type="entry name" value="4FE4S_MOW_BIS_MGD"/>
    <property type="match status" value="1"/>
</dbReference>
<dbReference type="InterPro" id="IPR006655">
    <property type="entry name" value="Mopterin_OxRdtase_prok_CS"/>
</dbReference>
<dbReference type="GO" id="GO:0051539">
    <property type="term" value="F:4 iron, 4 sulfur cluster binding"/>
    <property type="evidence" value="ECO:0007669"/>
    <property type="project" value="UniProtKB-KW"/>
</dbReference>
<dbReference type="SMART" id="SM00926">
    <property type="entry name" value="Molybdop_Fe4S4"/>
    <property type="match status" value="1"/>
</dbReference>
<evidence type="ECO:0000259" key="8">
    <source>
        <dbReference type="PROSITE" id="PS51085"/>
    </source>
</evidence>
<evidence type="ECO:0000256" key="4">
    <source>
        <dbReference type="ARBA" id="ARBA00022737"/>
    </source>
</evidence>
<keyword evidence="6" id="KW-0408">Iron</keyword>
<dbReference type="GO" id="GO:1990204">
    <property type="term" value="C:oxidoreductase complex"/>
    <property type="evidence" value="ECO:0007669"/>
    <property type="project" value="UniProtKB-ARBA"/>
</dbReference>
<dbReference type="GO" id="GO:0003954">
    <property type="term" value="F:NADH dehydrogenase activity"/>
    <property type="evidence" value="ECO:0007669"/>
    <property type="project" value="TreeGrafter"/>
</dbReference>
<dbReference type="Gene3D" id="3.30.70.20">
    <property type="match status" value="1"/>
</dbReference>
<dbReference type="Pfam" id="PF01568">
    <property type="entry name" value="Molydop_binding"/>
    <property type="match status" value="1"/>
</dbReference>
<dbReference type="GO" id="GO:0015942">
    <property type="term" value="P:formate metabolic process"/>
    <property type="evidence" value="ECO:0007669"/>
    <property type="project" value="InterPro"/>
</dbReference>
<proteinExistence type="inferred from homology"/>
<evidence type="ECO:0000313" key="11">
    <source>
        <dbReference type="EMBL" id="SFL73225.1"/>
    </source>
</evidence>
<dbReference type="Proteomes" id="UP000199144">
    <property type="component" value="Unassembled WGS sequence"/>
</dbReference>
<evidence type="ECO:0000256" key="7">
    <source>
        <dbReference type="ARBA" id="ARBA00023014"/>
    </source>
</evidence>
<dbReference type="RefSeq" id="WP_093091938.1">
    <property type="nucleotide sequence ID" value="NZ_FOTQ01000001.1"/>
</dbReference>
<dbReference type="OrthoDB" id="9816402at2"/>
<accession>A0A1I4K3B7</accession>
<dbReference type="InterPro" id="IPR017900">
    <property type="entry name" value="4Fe4S_Fe_S_CS"/>
</dbReference>
<keyword evidence="2" id="KW-0004">4Fe-4S</keyword>
<keyword evidence="3" id="KW-0479">Metal-binding</keyword>
<keyword evidence="7" id="KW-0411">Iron-sulfur</keyword>
<dbReference type="InterPro" id="IPR006657">
    <property type="entry name" value="MoPterin_dinucl-bd_dom"/>
</dbReference>
<dbReference type="Gene3D" id="3.10.20.740">
    <property type="match status" value="1"/>
</dbReference>
<feature type="domain" description="4Fe-4S ferredoxin-type" evidence="9">
    <location>
        <begin position="189"/>
        <end position="217"/>
    </location>
</feature>
<dbReference type="InterPro" id="IPR036010">
    <property type="entry name" value="2Fe-2S_ferredoxin-like_sf"/>
</dbReference>
<evidence type="ECO:0000259" key="9">
    <source>
        <dbReference type="PROSITE" id="PS51379"/>
    </source>
</evidence>
<dbReference type="CDD" id="cd02753">
    <property type="entry name" value="MopB_Formate-Dh-H"/>
    <property type="match status" value="1"/>
</dbReference>
<reference evidence="11 12" key="1">
    <citation type="submission" date="2016-10" db="EMBL/GenBank/DDBJ databases">
        <authorList>
            <person name="de Groot N.N."/>
        </authorList>
    </citation>
    <scope>NUCLEOTIDE SEQUENCE [LARGE SCALE GENOMIC DNA]</scope>
    <source>
        <strain evidence="11 12">DSM 15283</strain>
    </source>
</reference>
<dbReference type="SUPFAM" id="SSF54292">
    <property type="entry name" value="2Fe-2S ferredoxin-like"/>
    <property type="match status" value="1"/>
</dbReference>
<dbReference type="SUPFAM" id="SSF50692">
    <property type="entry name" value="ADC-like"/>
    <property type="match status" value="1"/>
</dbReference>
<evidence type="ECO:0000259" key="10">
    <source>
        <dbReference type="PROSITE" id="PS51669"/>
    </source>
</evidence>
<dbReference type="Gene3D" id="2.40.40.20">
    <property type="match status" value="1"/>
</dbReference>